<keyword evidence="6" id="KW-0677">Repeat</keyword>
<proteinExistence type="inferred from homology"/>
<evidence type="ECO:0000256" key="7">
    <source>
        <dbReference type="ARBA" id="ARBA00022989"/>
    </source>
</evidence>
<name>A0ABM3LL32_BICAN</name>
<dbReference type="PROSITE" id="PS50104">
    <property type="entry name" value="TIR"/>
    <property type="match status" value="1"/>
</dbReference>
<keyword evidence="7 11" id="KW-1133">Transmembrane helix</keyword>
<comment type="subcellular location">
    <subcellularLocation>
        <location evidence="1">Membrane</location>
        <topology evidence="1">Single-pass type I membrane protein</topology>
    </subcellularLocation>
</comment>
<evidence type="ECO:0000256" key="5">
    <source>
        <dbReference type="ARBA" id="ARBA00022729"/>
    </source>
</evidence>
<dbReference type="InterPro" id="IPR032675">
    <property type="entry name" value="LRR_dom_sf"/>
</dbReference>
<organism evidence="14 15">
    <name type="scientific">Bicyclus anynana</name>
    <name type="common">Squinting bush brown butterfly</name>
    <dbReference type="NCBI Taxonomy" id="110368"/>
    <lineage>
        <taxon>Eukaryota</taxon>
        <taxon>Metazoa</taxon>
        <taxon>Ecdysozoa</taxon>
        <taxon>Arthropoda</taxon>
        <taxon>Hexapoda</taxon>
        <taxon>Insecta</taxon>
        <taxon>Pterygota</taxon>
        <taxon>Neoptera</taxon>
        <taxon>Endopterygota</taxon>
        <taxon>Lepidoptera</taxon>
        <taxon>Glossata</taxon>
        <taxon>Ditrysia</taxon>
        <taxon>Papilionoidea</taxon>
        <taxon>Nymphalidae</taxon>
        <taxon>Satyrinae</taxon>
        <taxon>Satyrini</taxon>
        <taxon>Mycalesina</taxon>
        <taxon>Bicyclus</taxon>
    </lineage>
</organism>
<evidence type="ECO:0000256" key="2">
    <source>
        <dbReference type="ARBA" id="ARBA00009634"/>
    </source>
</evidence>
<evidence type="ECO:0000313" key="14">
    <source>
        <dbReference type="Proteomes" id="UP001652582"/>
    </source>
</evidence>
<keyword evidence="14" id="KW-1185">Reference proteome</keyword>
<dbReference type="InterPro" id="IPR035897">
    <property type="entry name" value="Toll_tir_struct_dom_sf"/>
</dbReference>
<dbReference type="SUPFAM" id="SSF52058">
    <property type="entry name" value="L domain-like"/>
    <property type="match status" value="1"/>
</dbReference>
<gene>
    <name evidence="15" type="primary">LOC112052573</name>
</gene>
<dbReference type="SMART" id="SM00369">
    <property type="entry name" value="LRR_TYP"/>
    <property type="match status" value="4"/>
</dbReference>
<dbReference type="PANTHER" id="PTHR24365">
    <property type="entry name" value="TOLL-LIKE RECEPTOR"/>
    <property type="match status" value="1"/>
</dbReference>
<evidence type="ECO:0000256" key="12">
    <source>
        <dbReference type="SAM" id="SignalP"/>
    </source>
</evidence>
<dbReference type="PROSITE" id="PS51450">
    <property type="entry name" value="LRR"/>
    <property type="match status" value="2"/>
</dbReference>
<feature type="domain" description="TIR" evidence="13">
    <location>
        <begin position="782"/>
        <end position="917"/>
    </location>
</feature>
<evidence type="ECO:0000313" key="15">
    <source>
        <dbReference type="RefSeq" id="XP_052739789.1"/>
    </source>
</evidence>
<evidence type="ECO:0000256" key="10">
    <source>
        <dbReference type="ARBA" id="ARBA00023180"/>
    </source>
</evidence>
<keyword evidence="4 11" id="KW-0812">Transmembrane</keyword>
<dbReference type="Pfam" id="PF13676">
    <property type="entry name" value="TIR_2"/>
    <property type="match status" value="1"/>
</dbReference>
<evidence type="ECO:0000256" key="4">
    <source>
        <dbReference type="ARBA" id="ARBA00022692"/>
    </source>
</evidence>
<evidence type="ECO:0000256" key="8">
    <source>
        <dbReference type="ARBA" id="ARBA00023136"/>
    </source>
</evidence>
<evidence type="ECO:0000256" key="3">
    <source>
        <dbReference type="ARBA" id="ARBA00022614"/>
    </source>
</evidence>
<evidence type="ECO:0000256" key="11">
    <source>
        <dbReference type="SAM" id="Phobius"/>
    </source>
</evidence>
<dbReference type="SMART" id="SM00364">
    <property type="entry name" value="LRR_BAC"/>
    <property type="match status" value="3"/>
</dbReference>
<protein>
    <submittedName>
        <fullName evidence="15">Protein toll-like</fullName>
    </submittedName>
</protein>
<dbReference type="InterPro" id="IPR000483">
    <property type="entry name" value="Cys-rich_flank_reg_C"/>
</dbReference>
<evidence type="ECO:0000259" key="13">
    <source>
        <dbReference type="PROSITE" id="PS50104"/>
    </source>
</evidence>
<reference evidence="15" key="1">
    <citation type="submission" date="2025-08" db="UniProtKB">
        <authorList>
            <consortium name="RefSeq"/>
        </authorList>
    </citation>
    <scope>IDENTIFICATION</scope>
</reference>
<comment type="similarity">
    <text evidence="2">Belongs to the Toll-like receptor family.</text>
</comment>
<evidence type="ECO:0000256" key="1">
    <source>
        <dbReference type="ARBA" id="ARBA00004479"/>
    </source>
</evidence>
<keyword evidence="8 11" id="KW-0472">Membrane</keyword>
<keyword evidence="3" id="KW-0433">Leucine-rich repeat</keyword>
<feature type="signal peptide" evidence="12">
    <location>
        <begin position="1"/>
        <end position="20"/>
    </location>
</feature>
<feature type="transmembrane region" description="Helical" evidence="11">
    <location>
        <begin position="727"/>
        <end position="749"/>
    </location>
</feature>
<dbReference type="GeneID" id="112052573"/>
<keyword evidence="9" id="KW-0675">Receptor</keyword>
<feature type="chain" id="PRO_5047199991" evidence="12">
    <location>
        <begin position="21"/>
        <end position="936"/>
    </location>
</feature>
<evidence type="ECO:0000256" key="9">
    <source>
        <dbReference type="ARBA" id="ARBA00023170"/>
    </source>
</evidence>
<keyword evidence="10" id="KW-0325">Glycoprotein</keyword>
<dbReference type="InterPro" id="IPR003591">
    <property type="entry name" value="Leu-rich_rpt_typical-subtyp"/>
</dbReference>
<keyword evidence="5 12" id="KW-0732">Signal</keyword>
<dbReference type="InterPro" id="IPR001611">
    <property type="entry name" value="Leu-rich_rpt"/>
</dbReference>
<dbReference type="Gene3D" id="3.80.10.10">
    <property type="entry name" value="Ribonuclease Inhibitor"/>
    <property type="match status" value="3"/>
</dbReference>
<dbReference type="SMART" id="SM00082">
    <property type="entry name" value="LRRCT"/>
    <property type="match status" value="2"/>
</dbReference>
<evidence type="ECO:0000256" key="6">
    <source>
        <dbReference type="ARBA" id="ARBA00022737"/>
    </source>
</evidence>
<sequence>MPLLLWGALLWGALLRGALLGGALLGGDAPEGPGPRCAARHNLSCTAKSSSADDYFYLIRGKQVKITYIESQYFKLACEAGVALGDPALPALPRAAPLARVVLLGCAPPPAGYAAALAALNVSVGAGGALELREQPAAPALRAAHLAGLRLAELELARGGGLTRPPDEPLRPHADALTALPASLRVLRLRHAALQPDALRALPPALGWLLLENVTGPAPAAALVRLPALERLTLADAALRRLDLRGSALRDVSLTAPLRELLLGARVERLTLRGALDATLRGDCAALREVQLQNVTRALPARWLARCAGVRRVAVLRSPGALGGEELAGARALRELDACWCGLRELPAQWLADAAQLRALNLSHNALRRLPALPGALQELRATHNRLEPAALQPLGALPALRALVLDHNAPLRDMCGRSGDLDTNTLSPLDRAHGLRLLSLQRCGLRDVCRDWRALRQLAELRLSGNNISSLGADDLRWERAQRSSVDLRLNPVRVDFSHADYLAALSVAPPAAAAAAATELLLDTAQRCDCHDYWFARVLRERPWAVGATLEPLCAGPASAAAGGHRALRDLRLHELACDVSQDCPAGCRCLEWPTGADLLCERAGLAAVPRAPRPGLRELRLAGNDVAELRAADVPASLERLDLSDNRLARVEPAAAALLWDARPRSVLLAGNPLDCSCAALPLLRALAGRPTRVEDLARARCADGRPLAEAAARAAGACGAPPAWALALGALVPAAAAALAAACLVRPATRHRLKRFLFERGLCLRWALGARAADADARPYDAFVSFSHHDQRYADELTRRLERAGRRLCLHERDWLPGEWIPAQIARSVREARRTLVLLSEHFLRSTWARAELREAYGAALGERHPRLLLVLLPGFEAARAAAADPALRAYVERVTYLSWDDAHFWRKLTLALPAGARPAPLAPPAAPPPPP</sequence>
<dbReference type="InterPro" id="IPR000157">
    <property type="entry name" value="TIR_dom"/>
</dbReference>
<dbReference type="PANTHER" id="PTHR24365:SF541">
    <property type="entry name" value="PROTEIN TOLL-RELATED"/>
    <property type="match status" value="1"/>
</dbReference>
<accession>A0ABM3LL32</accession>
<dbReference type="SUPFAM" id="SSF52200">
    <property type="entry name" value="Toll/Interleukin receptor TIR domain"/>
    <property type="match status" value="1"/>
</dbReference>
<dbReference type="Proteomes" id="UP001652582">
    <property type="component" value="Chromosome 10"/>
</dbReference>
<dbReference type="SMART" id="SM00255">
    <property type="entry name" value="TIR"/>
    <property type="match status" value="1"/>
</dbReference>
<dbReference type="RefSeq" id="XP_052739789.1">
    <property type="nucleotide sequence ID" value="XM_052883829.1"/>
</dbReference>
<dbReference type="Gene3D" id="3.40.50.10140">
    <property type="entry name" value="Toll/interleukin-1 receptor homology (TIR) domain"/>
    <property type="match status" value="1"/>
</dbReference>